<name>A0A939II22_9GAMM</name>
<comment type="caution">
    <text evidence="3">The sequence shown here is derived from an EMBL/GenBank/DDBJ whole genome shotgun (WGS) entry which is preliminary data.</text>
</comment>
<feature type="transmembrane region" description="Helical" evidence="2">
    <location>
        <begin position="488"/>
        <end position="509"/>
    </location>
</feature>
<proteinExistence type="predicted"/>
<keyword evidence="4" id="KW-1185">Reference proteome</keyword>
<dbReference type="PANTHER" id="PTHR34219">
    <property type="entry name" value="IRON-REGULATED INNER MEMBRANE PROTEIN-RELATED"/>
    <property type="match status" value="1"/>
</dbReference>
<feature type="transmembrane region" description="Helical" evidence="2">
    <location>
        <begin position="453"/>
        <end position="473"/>
    </location>
</feature>
<dbReference type="Pfam" id="PF03929">
    <property type="entry name" value="PepSY_TM"/>
    <property type="match status" value="1"/>
</dbReference>
<dbReference type="AlphaFoldDB" id="A0A939II22"/>
<feature type="transmembrane region" description="Helical" evidence="2">
    <location>
        <begin position="197"/>
        <end position="220"/>
    </location>
</feature>
<keyword evidence="2" id="KW-0812">Transmembrane</keyword>
<feature type="transmembrane region" description="Helical" evidence="2">
    <location>
        <begin position="12"/>
        <end position="36"/>
    </location>
</feature>
<feature type="transmembrane region" description="Helical" evidence="2">
    <location>
        <begin position="155"/>
        <end position="176"/>
    </location>
</feature>
<keyword evidence="2" id="KW-1133">Transmembrane helix</keyword>
<protein>
    <submittedName>
        <fullName evidence="3">PepSY domain-containing protein</fullName>
    </submittedName>
</protein>
<dbReference type="PANTHER" id="PTHR34219:SF4">
    <property type="entry name" value="PEPSY DOMAIN-CONTAINING PROTEIN"/>
    <property type="match status" value="1"/>
</dbReference>
<reference evidence="3" key="1">
    <citation type="submission" date="2021-02" db="EMBL/GenBank/DDBJ databases">
        <title>PHA producing bacteria isolated from coastal sediment in Guangdong, Shenzhen.</title>
        <authorList>
            <person name="Zheng W."/>
            <person name="Yu S."/>
            <person name="Huang Y."/>
        </authorList>
    </citation>
    <scope>NUCLEOTIDE SEQUENCE</scope>
    <source>
        <strain evidence="3">TN14-10</strain>
    </source>
</reference>
<organism evidence="3 4">
    <name type="scientific">Parahaliea mediterranea</name>
    <dbReference type="NCBI Taxonomy" id="651086"/>
    <lineage>
        <taxon>Bacteria</taxon>
        <taxon>Pseudomonadati</taxon>
        <taxon>Pseudomonadota</taxon>
        <taxon>Gammaproteobacteria</taxon>
        <taxon>Cellvibrionales</taxon>
        <taxon>Halieaceae</taxon>
        <taxon>Parahaliea</taxon>
    </lineage>
</organism>
<evidence type="ECO:0000256" key="2">
    <source>
        <dbReference type="SAM" id="Phobius"/>
    </source>
</evidence>
<feature type="transmembrane region" description="Helical" evidence="2">
    <location>
        <begin position="356"/>
        <end position="376"/>
    </location>
</feature>
<dbReference type="RefSeq" id="WP_206559570.1">
    <property type="nucleotide sequence ID" value="NZ_JAFKCZ010000004.1"/>
</dbReference>
<feature type="region of interest" description="Disordered" evidence="1">
    <location>
        <begin position="109"/>
        <end position="134"/>
    </location>
</feature>
<keyword evidence="2" id="KW-0472">Membrane</keyword>
<dbReference type="EMBL" id="JAFKCZ010000004">
    <property type="protein sequence ID" value="MBN7796124.1"/>
    <property type="molecule type" value="Genomic_DNA"/>
</dbReference>
<feature type="transmembrane region" description="Helical" evidence="2">
    <location>
        <begin position="388"/>
        <end position="414"/>
    </location>
</feature>
<gene>
    <name evidence="3" type="ORF">JYP50_05970</name>
</gene>
<dbReference type="InterPro" id="IPR005625">
    <property type="entry name" value="PepSY-ass_TM"/>
</dbReference>
<evidence type="ECO:0000313" key="4">
    <source>
        <dbReference type="Proteomes" id="UP000664303"/>
    </source>
</evidence>
<accession>A0A939II22</accession>
<sequence>MKEGFRQSMAWLHTWSGLVTGWVLFFVFVTGTAGYFDDEITRWMQPEQPLRQAPAPADNGRLAGLALDQLEQLAPGAAYWRIVLPHQSSNPRAWRDFAVEWETLPEPGQVRGRRGQQGLDPQTGAHREPVATRDTGGGRQLYRMHYALHYIDRQLAYYLVGVCTMLMLVAIVTGVITHKKIFKDFFTFRPGKGQRSWLDAHNVVSVMALPFFLMITYSGLLLFATTYMPAGVAALYGTGPEAVTQFFDELRGREAAAPVSRPRASVPAMIARAEASWGEGQVASVVVRQIRGGEPRVEVHRVLGGQVRFYDGEILRFHAGGGEPLPLDAPASPSVKTNETFRALHEGLFADTTLRWLYFIAGLLGCGMIGTGLVLWTTKRRQRQAHTFGFRLVEALNVATIAGLPAGVAAYFWANRLLPVDFADRAAWEVNCLFLIWGEALIYAYFRDTRKAWTELLWLAAGAYALLPLLNALTTDKHLVATLAAGDWVLAGFDLTVLALGGIFAWAAIKVGRRTRQRRAGAAATGTGRSLAAEAL</sequence>
<evidence type="ECO:0000256" key="1">
    <source>
        <dbReference type="SAM" id="MobiDB-lite"/>
    </source>
</evidence>
<dbReference type="Proteomes" id="UP000664303">
    <property type="component" value="Unassembled WGS sequence"/>
</dbReference>
<evidence type="ECO:0000313" key="3">
    <source>
        <dbReference type="EMBL" id="MBN7796124.1"/>
    </source>
</evidence>
<feature type="transmembrane region" description="Helical" evidence="2">
    <location>
        <begin position="426"/>
        <end position="446"/>
    </location>
</feature>